<keyword evidence="9" id="KW-0378">Hydrolase</keyword>
<dbReference type="InterPro" id="IPR036397">
    <property type="entry name" value="RNaseH_sf"/>
</dbReference>
<keyword evidence="2" id="KW-1188">Viral release from host cell</keyword>
<evidence type="ECO:0000256" key="3">
    <source>
        <dbReference type="ARBA" id="ARBA00022670"/>
    </source>
</evidence>
<gene>
    <name evidence="20" type="ORF">KSP39_PZI006814</name>
</gene>
<keyword evidence="21" id="KW-1185">Reference proteome</keyword>
<dbReference type="InterPro" id="IPR001584">
    <property type="entry name" value="Integrase_cat-core"/>
</dbReference>
<dbReference type="Pfam" id="PF22936">
    <property type="entry name" value="Pol_BBD"/>
    <property type="match status" value="1"/>
</dbReference>
<dbReference type="SUPFAM" id="SSF56672">
    <property type="entry name" value="DNA/RNA polymerases"/>
    <property type="match status" value="1"/>
</dbReference>
<proteinExistence type="predicted"/>
<comment type="function">
    <text evidence="1">The aspartyl protease (PR) mediates the proteolytic cleavages of the Gag and Gag-Pol polyproteins after assembly of the VLP.</text>
</comment>
<dbReference type="SUPFAM" id="SSF53098">
    <property type="entry name" value="Ribonuclease H-like"/>
    <property type="match status" value="1"/>
</dbReference>
<reference evidence="20 21" key="1">
    <citation type="journal article" date="2022" name="Nat. Plants">
        <title>Genomes of leafy and leafless Platanthera orchids illuminate the evolution of mycoheterotrophy.</title>
        <authorList>
            <person name="Li M.H."/>
            <person name="Liu K.W."/>
            <person name="Li Z."/>
            <person name="Lu H.C."/>
            <person name="Ye Q.L."/>
            <person name="Zhang D."/>
            <person name="Wang J.Y."/>
            <person name="Li Y.F."/>
            <person name="Zhong Z.M."/>
            <person name="Liu X."/>
            <person name="Yu X."/>
            <person name="Liu D.K."/>
            <person name="Tu X.D."/>
            <person name="Liu B."/>
            <person name="Hao Y."/>
            <person name="Liao X.Y."/>
            <person name="Jiang Y.T."/>
            <person name="Sun W.H."/>
            <person name="Chen J."/>
            <person name="Chen Y.Q."/>
            <person name="Ai Y."/>
            <person name="Zhai J.W."/>
            <person name="Wu S.S."/>
            <person name="Zhou Z."/>
            <person name="Hsiao Y.Y."/>
            <person name="Wu W.L."/>
            <person name="Chen Y.Y."/>
            <person name="Lin Y.F."/>
            <person name="Hsu J.L."/>
            <person name="Li C.Y."/>
            <person name="Wang Z.W."/>
            <person name="Zhao X."/>
            <person name="Zhong W.Y."/>
            <person name="Ma X.K."/>
            <person name="Ma L."/>
            <person name="Huang J."/>
            <person name="Chen G.Z."/>
            <person name="Huang M.Z."/>
            <person name="Huang L."/>
            <person name="Peng D.H."/>
            <person name="Luo Y.B."/>
            <person name="Zou S.Q."/>
            <person name="Chen S.P."/>
            <person name="Lan S."/>
            <person name="Tsai W.C."/>
            <person name="Van de Peer Y."/>
            <person name="Liu Z.J."/>
        </authorList>
    </citation>
    <scope>NUCLEOTIDE SEQUENCE [LARGE SCALE GENOMIC DNA]</scope>
    <source>
        <strain evidence="20">Lor287</strain>
    </source>
</reference>
<dbReference type="InterPro" id="IPR013103">
    <property type="entry name" value="RVT_2"/>
</dbReference>
<dbReference type="Pfam" id="PF25597">
    <property type="entry name" value="SH3_retrovirus"/>
    <property type="match status" value="1"/>
</dbReference>
<keyword evidence="13" id="KW-0695">RNA-directed DNA polymerase</keyword>
<evidence type="ECO:0000256" key="14">
    <source>
        <dbReference type="ARBA" id="ARBA00022932"/>
    </source>
</evidence>
<evidence type="ECO:0000256" key="13">
    <source>
        <dbReference type="ARBA" id="ARBA00022918"/>
    </source>
</evidence>
<keyword evidence="12" id="KW-0229">DNA integration</keyword>
<dbReference type="InterPro" id="IPR057670">
    <property type="entry name" value="SH3_retrovirus"/>
</dbReference>
<dbReference type="CDD" id="cd09272">
    <property type="entry name" value="RNase_HI_RT_Ty1"/>
    <property type="match status" value="1"/>
</dbReference>
<keyword evidence="6" id="KW-0547">Nucleotide-binding</keyword>
<evidence type="ECO:0000256" key="4">
    <source>
        <dbReference type="ARBA" id="ARBA00022722"/>
    </source>
</evidence>
<dbReference type="GO" id="GO:0005524">
    <property type="term" value="F:ATP binding"/>
    <property type="evidence" value="ECO:0007669"/>
    <property type="project" value="UniProtKB-KW"/>
</dbReference>
<dbReference type="InterPro" id="IPR025724">
    <property type="entry name" value="GAG-pre-integrase_dom"/>
</dbReference>
<evidence type="ECO:0000313" key="21">
    <source>
        <dbReference type="Proteomes" id="UP001418222"/>
    </source>
</evidence>
<dbReference type="PANTHER" id="PTHR42648">
    <property type="entry name" value="TRANSPOSASE, PUTATIVE-RELATED"/>
    <property type="match status" value="1"/>
</dbReference>
<keyword evidence="17" id="KW-0511">Multifunctional enzyme</keyword>
<evidence type="ECO:0000256" key="5">
    <source>
        <dbReference type="ARBA" id="ARBA00022723"/>
    </source>
</evidence>
<keyword evidence="14" id="KW-0239">DNA-directed DNA polymerase</keyword>
<accession>A0AAP0GA96</accession>
<evidence type="ECO:0000256" key="8">
    <source>
        <dbReference type="ARBA" id="ARBA00022759"/>
    </source>
</evidence>
<dbReference type="PROSITE" id="PS50994">
    <property type="entry name" value="INTEGRASE"/>
    <property type="match status" value="1"/>
</dbReference>
<dbReference type="Pfam" id="PF07727">
    <property type="entry name" value="RVT_2"/>
    <property type="match status" value="1"/>
</dbReference>
<name>A0AAP0GA96_9ASPA</name>
<dbReference type="Pfam" id="PF00665">
    <property type="entry name" value="rve"/>
    <property type="match status" value="1"/>
</dbReference>
<keyword evidence="16" id="KW-0233">DNA recombination</keyword>
<evidence type="ECO:0000259" key="19">
    <source>
        <dbReference type="PROSITE" id="PS50994"/>
    </source>
</evidence>
<keyword evidence="3" id="KW-0645">Protease</keyword>
<protein>
    <recommendedName>
        <fullName evidence="19">Integrase catalytic domain-containing protein</fullName>
    </recommendedName>
</protein>
<dbReference type="GO" id="GO:0004190">
    <property type="term" value="F:aspartic-type endopeptidase activity"/>
    <property type="evidence" value="ECO:0007669"/>
    <property type="project" value="UniProtKB-KW"/>
</dbReference>
<evidence type="ECO:0000256" key="16">
    <source>
        <dbReference type="ARBA" id="ARBA00023172"/>
    </source>
</evidence>
<comment type="caution">
    <text evidence="20">The sequence shown here is derived from an EMBL/GenBank/DDBJ whole genome shotgun (WGS) entry which is preliminary data.</text>
</comment>
<evidence type="ECO:0000256" key="15">
    <source>
        <dbReference type="ARBA" id="ARBA00023113"/>
    </source>
</evidence>
<evidence type="ECO:0000256" key="2">
    <source>
        <dbReference type="ARBA" id="ARBA00022612"/>
    </source>
</evidence>
<dbReference type="Pfam" id="PF14223">
    <property type="entry name" value="Retrotran_gag_2"/>
    <property type="match status" value="1"/>
</dbReference>
<dbReference type="GO" id="GO:0004519">
    <property type="term" value="F:endonuclease activity"/>
    <property type="evidence" value="ECO:0007669"/>
    <property type="project" value="UniProtKB-KW"/>
</dbReference>
<dbReference type="GO" id="GO:0003964">
    <property type="term" value="F:RNA-directed DNA polymerase activity"/>
    <property type="evidence" value="ECO:0007669"/>
    <property type="project" value="UniProtKB-KW"/>
</dbReference>
<organism evidence="20 21">
    <name type="scientific">Platanthera zijinensis</name>
    <dbReference type="NCBI Taxonomy" id="2320716"/>
    <lineage>
        <taxon>Eukaryota</taxon>
        <taxon>Viridiplantae</taxon>
        <taxon>Streptophyta</taxon>
        <taxon>Embryophyta</taxon>
        <taxon>Tracheophyta</taxon>
        <taxon>Spermatophyta</taxon>
        <taxon>Magnoliopsida</taxon>
        <taxon>Liliopsida</taxon>
        <taxon>Asparagales</taxon>
        <taxon>Orchidaceae</taxon>
        <taxon>Orchidoideae</taxon>
        <taxon>Orchideae</taxon>
        <taxon>Orchidinae</taxon>
        <taxon>Platanthera</taxon>
    </lineage>
</organism>
<evidence type="ECO:0000256" key="9">
    <source>
        <dbReference type="ARBA" id="ARBA00022801"/>
    </source>
</evidence>
<evidence type="ECO:0000256" key="1">
    <source>
        <dbReference type="ARBA" id="ARBA00002180"/>
    </source>
</evidence>
<evidence type="ECO:0000256" key="12">
    <source>
        <dbReference type="ARBA" id="ARBA00022908"/>
    </source>
</evidence>
<keyword evidence="4" id="KW-0540">Nuclease</keyword>
<dbReference type="InterPro" id="IPR043502">
    <property type="entry name" value="DNA/RNA_pol_sf"/>
</dbReference>
<evidence type="ECO:0000256" key="6">
    <source>
        <dbReference type="ARBA" id="ARBA00022741"/>
    </source>
</evidence>
<dbReference type="GO" id="GO:0015074">
    <property type="term" value="P:DNA integration"/>
    <property type="evidence" value="ECO:0007669"/>
    <property type="project" value="UniProtKB-KW"/>
</dbReference>
<dbReference type="InterPro" id="IPR039537">
    <property type="entry name" value="Retrotran_Ty1/copia-like"/>
</dbReference>
<keyword evidence="14" id="KW-0808">Transferase</keyword>
<evidence type="ECO:0000256" key="7">
    <source>
        <dbReference type="ARBA" id="ARBA00022750"/>
    </source>
</evidence>
<evidence type="ECO:0000313" key="20">
    <source>
        <dbReference type="EMBL" id="KAK8947207.1"/>
    </source>
</evidence>
<evidence type="ECO:0000256" key="17">
    <source>
        <dbReference type="ARBA" id="ARBA00023268"/>
    </source>
</evidence>
<keyword evidence="15" id="KW-0917">Virion maturation</keyword>
<dbReference type="Gene3D" id="3.30.420.10">
    <property type="entry name" value="Ribonuclease H-like superfamily/Ribonuclease H"/>
    <property type="match status" value="1"/>
</dbReference>
<sequence>MAWVLSHFGGGARSSKEPTSMRLNGAAIGCAEMRWRTGVALEVPAQQNKSLEFVFVFHIWYQRRAGLRHQSIYIYIFFSDLVVPVFFDLHHMATSHTSQAFAYTQTGIPVFEGDAYDYWSKQMRIFFLSQGLWDLVQNGYSQSPASTSSTTSTSDKAVPEDLAATQLTLDNQKRDAKALLCIQQGVGRTILPLIIDATTSQEAWEILKLEYRGSERVISIRLTLLWRDFDNLIMNTGESVQSYFSRTTSVVNQIRTYGDDLPEKRIVSKILSSLTVKFDHVVAAIEEAKDITRLSTAELMSSLLGHEERMKRKEVQIEQAFQSQLHLAPPRSDSSSSSQKHRSAPDRAYAPYCKLCNKSTHHTKDCQSRCKRCKRNNHLQRDCWYKDSKPQEEANFTQQHESLFYSSLQPEAPNHEIWFLDSGCSNHMSNNKHSFVHLSDRDRSEVIMGDGHIKTIEGRGTVAVTLRNGVVNHIHDVQYVPGLSQNLLSVGQLLHKGYKLIFEGNECIIWDTQKEQLITVVKMSKNRIFPISMPLGSQNSSFEASSSIANTATSHVDSMLWHFRCGHLNFGDLVKLKTLVHGVTGPISHDGVCVVCAENKIHRTPFPQQATWRATRPLELVHADIWGPATTPTWSQNRFYLLLIDDFSRMCWIYFLPHKSDAFQTFCHFKALVENEIDHKIKCLRTDRGGEFLSTEFNQFCESRGIKRHLTVPYCPQQNGVVERKNRTVVEMGKSLLQQRGLPKQFWGEAMHTAVHIINRAPTKALTNSTPYETWYKRKPSIHHFKIFGSIAYALTTREHRDKLEKKGEKCIMVGYSQESKGYRLYNPITQRLIISRDTIFDEDKSWDWNAVEDQTPLFLDFVEDAAEDPSSDSPSQPPNPPSVEESSSDDRYGSSSPKKFRSLTDIYESCNVALICQEPTSFAEAISQPQWAEAMKSEIHMISKNNTWMLVNKPPQHSIIGLKWIFKLKLNEDGKVQKHKARLVARGFSQKPGRDFTETFAPVARMETIRILLAFAAQQRLQIHQLDVKSAFLNGDLNEDIYVQQPEGFVVQGEEEKVYKLRKALYGLRQAPRAWNDRIDQFLTLNQYARSPYEASLYYKHLPNNSFLIVCIYVDDLLVIGSNSQLAEEFKTLMKSEFEMSDLGPMKYFLGLQIDQIPGAVFVHQSNYLQVLLKRFGMQDCKPTATPMATNERLLKEDGEEKISEEIYRSIVGSLIYLTNSRPDIEHAVGMVSRFVSAPSSVHMKAVKRIFRYLQGTCNYGLMYTQSGNEEEVLIGFSDSDWAGSADDRKSTSGFVFQVGGKSISWNSKKQQCTALSSAEAEYIAIGEAAKEGVWLKRILEELRRKKQEPTLLMVDSTSAMSICKNPVFHNRTKHIQIKHHFVRELVEEKEIALMYCNTKDQLADGMTKALTAEKFQAFRARLGVISGKEALIKRGNVGE</sequence>
<keyword evidence="14" id="KW-0548">Nucleotidyltransferase</keyword>
<evidence type="ECO:0000256" key="10">
    <source>
        <dbReference type="ARBA" id="ARBA00022840"/>
    </source>
</evidence>
<evidence type="ECO:0000256" key="18">
    <source>
        <dbReference type="SAM" id="MobiDB-lite"/>
    </source>
</evidence>
<dbReference type="PANTHER" id="PTHR42648:SF11">
    <property type="entry name" value="TRANSPOSON TY4-P GAG-POL POLYPROTEIN"/>
    <property type="match status" value="1"/>
</dbReference>
<keyword evidence="11" id="KW-0460">Magnesium</keyword>
<dbReference type="InterPro" id="IPR054722">
    <property type="entry name" value="PolX-like_BBD"/>
</dbReference>
<dbReference type="InterPro" id="IPR012337">
    <property type="entry name" value="RNaseH-like_sf"/>
</dbReference>
<keyword evidence="5" id="KW-0479">Metal-binding</keyword>
<dbReference type="GO" id="GO:0003676">
    <property type="term" value="F:nucleic acid binding"/>
    <property type="evidence" value="ECO:0007669"/>
    <property type="project" value="InterPro"/>
</dbReference>
<dbReference type="GO" id="GO:0003887">
    <property type="term" value="F:DNA-directed DNA polymerase activity"/>
    <property type="evidence" value="ECO:0007669"/>
    <property type="project" value="UniProtKB-KW"/>
</dbReference>
<dbReference type="Proteomes" id="UP001418222">
    <property type="component" value="Unassembled WGS sequence"/>
</dbReference>
<keyword evidence="8" id="KW-0255">Endonuclease</keyword>
<dbReference type="EMBL" id="JBBWWQ010000005">
    <property type="protein sequence ID" value="KAK8947207.1"/>
    <property type="molecule type" value="Genomic_DNA"/>
</dbReference>
<feature type="region of interest" description="Disordered" evidence="18">
    <location>
        <begin position="867"/>
        <end position="898"/>
    </location>
</feature>
<evidence type="ECO:0000256" key="11">
    <source>
        <dbReference type="ARBA" id="ARBA00022842"/>
    </source>
</evidence>
<dbReference type="GO" id="GO:0046872">
    <property type="term" value="F:metal ion binding"/>
    <property type="evidence" value="ECO:0007669"/>
    <property type="project" value="UniProtKB-KW"/>
</dbReference>
<feature type="region of interest" description="Disordered" evidence="18">
    <location>
        <begin position="324"/>
        <end position="345"/>
    </location>
</feature>
<dbReference type="GO" id="GO:0006508">
    <property type="term" value="P:proteolysis"/>
    <property type="evidence" value="ECO:0007669"/>
    <property type="project" value="UniProtKB-KW"/>
</dbReference>
<keyword evidence="7" id="KW-0064">Aspartyl protease</keyword>
<dbReference type="Pfam" id="PF13976">
    <property type="entry name" value="gag_pre-integrs"/>
    <property type="match status" value="1"/>
</dbReference>
<feature type="domain" description="Integrase catalytic" evidence="19">
    <location>
        <begin position="613"/>
        <end position="779"/>
    </location>
</feature>
<dbReference type="GO" id="GO:0006310">
    <property type="term" value="P:DNA recombination"/>
    <property type="evidence" value="ECO:0007669"/>
    <property type="project" value="UniProtKB-KW"/>
</dbReference>
<keyword evidence="10" id="KW-0067">ATP-binding</keyword>